<dbReference type="Gene3D" id="1.10.10.60">
    <property type="entry name" value="Homeodomain-like"/>
    <property type="match status" value="1"/>
</dbReference>
<sequence length="212" mass="22652">MPKVSQEYLDARRAEILSGARRCFVRNGFHATTMQDVLTETGLSTGAVYRYFAGKQDMIVAIAEENLGEVVAEVRKLADQRPTVGIGEALTDLFEVIKAKHAENGFAALTLLVWSESLYIPALTERIKATIVEACGEIVKIVREHQSAGALPQGASADELAQLIATIMPGFILQLTVLGPSGVDGLSDAARALWPEGGTHATTPHPTGQLGE</sequence>
<evidence type="ECO:0000256" key="2">
    <source>
        <dbReference type="ARBA" id="ARBA00023125"/>
    </source>
</evidence>
<evidence type="ECO:0000256" key="3">
    <source>
        <dbReference type="ARBA" id="ARBA00023163"/>
    </source>
</evidence>
<dbReference type="InterPro" id="IPR009057">
    <property type="entry name" value="Homeodomain-like_sf"/>
</dbReference>
<evidence type="ECO:0000313" key="6">
    <source>
        <dbReference type="EMBL" id="XDQ67186.1"/>
    </source>
</evidence>
<gene>
    <name evidence="6" type="ORF">AB5J50_43580</name>
</gene>
<dbReference type="GO" id="GO:0003700">
    <property type="term" value="F:DNA-binding transcription factor activity"/>
    <property type="evidence" value="ECO:0007669"/>
    <property type="project" value="TreeGrafter"/>
</dbReference>
<dbReference type="PROSITE" id="PS50977">
    <property type="entry name" value="HTH_TETR_2"/>
    <property type="match status" value="1"/>
</dbReference>
<dbReference type="Pfam" id="PF00440">
    <property type="entry name" value="TetR_N"/>
    <property type="match status" value="1"/>
</dbReference>
<dbReference type="EMBL" id="CP163440">
    <property type="protein sequence ID" value="XDQ67186.1"/>
    <property type="molecule type" value="Genomic_DNA"/>
</dbReference>
<feature type="DNA-binding region" description="H-T-H motif" evidence="4">
    <location>
        <begin position="33"/>
        <end position="52"/>
    </location>
</feature>
<dbReference type="Gene3D" id="1.10.357.10">
    <property type="entry name" value="Tetracycline Repressor, domain 2"/>
    <property type="match status" value="1"/>
</dbReference>
<dbReference type="InterPro" id="IPR023772">
    <property type="entry name" value="DNA-bd_HTH_TetR-type_CS"/>
</dbReference>
<dbReference type="InterPro" id="IPR036271">
    <property type="entry name" value="Tet_transcr_reg_TetR-rel_C_sf"/>
</dbReference>
<feature type="domain" description="HTH tetR-type" evidence="5">
    <location>
        <begin position="10"/>
        <end position="70"/>
    </location>
</feature>
<organism evidence="6">
    <name type="scientific">Streptomyces sp. R35</name>
    <dbReference type="NCBI Taxonomy" id="3238630"/>
    <lineage>
        <taxon>Bacteria</taxon>
        <taxon>Bacillati</taxon>
        <taxon>Actinomycetota</taxon>
        <taxon>Actinomycetes</taxon>
        <taxon>Kitasatosporales</taxon>
        <taxon>Streptomycetaceae</taxon>
        <taxon>Streptomyces</taxon>
    </lineage>
</organism>
<dbReference type="InterPro" id="IPR001647">
    <property type="entry name" value="HTH_TetR"/>
</dbReference>
<keyword evidence="1" id="KW-0805">Transcription regulation</keyword>
<dbReference type="PANTHER" id="PTHR30055">
    <property type="entry name" value="HTH-TYPE TRANSCRIPTIONAL REGULATOR RUTR"/>
    <property type="match status" value="1"/>
</dbReference>
<accession>A0AB39SJ08</accession>
<dbReference type="InterPro" id="IPR050109">
    <property type="entry name" value="HTH-type_TetR-like_transc_reg"/>
</dbReference>
<name>A0AB39SJ08_9ACTN</name>
<evidence type="ECO:0000259" key="5">
    <source>
        <dbReference type="PROSITE" id="PS50977"/>
    </source>
</evidence>
<proteinExistence type="predicted"/>
<dbReference type="SUPFAM" id="SSF48498">
    <property type="entry name" value="Tetracyclin repressor-like, C-terminal domain"/>
    <property type="match status" value="1"/>
</dbReference>
<protein>
    <submittedName>
        <fullName evidence="6">TetR/AcrR family transcriptional regulator</fullName>
    </submittedName>
</protein>
<dbReference type="AlphaFoldDB" id="A0AB39SJ08"/>
<dbReference type="GO" id="GO:0000976">
    <property type="term" value="F:transcription cis-regulatory region binding"/>
    <property type="evidence" value="ECO:0007669"/>
    <property type="project" value="TreeGrafter"/>
</dbReference>
<dbReference type="PRINTS" id="PR00455">
    <property type="entry name" value="HTHTETR"/>
</dbReference>
<evidence type="ECO:0000256" key="1">
    <source>
        <dbReference type="ARBA" id="ARBA00023015"/>
    </source>
</evidence>
<reference evidence="6" key="1">
    <citation type="submission" date="2024-07" db="EMBL/GenBank/DDBJ databases">
        <authorList>
            <person name="Yu S.T."/>
        </authorList>
    </citation>
    <scope>NUCLEOTIDE SEQUENCE</scope>
    <source>
        <strain evidence="6">R35</strain>
    </source>
</reference>
<dbReference type="RefSeq" id="WP_369264113.1">
    <property type="nucleotide sequence ID" value="NZ_CP163440.1"/>
</dbReference>
<evidence type="ECO:0000256" key="4">
    <source>
        <dbReference type="PROSITE-ProRule" id="PRU00335"/>
    </source>
</evidence>
<keyword evidence="2 4" id="KW-0238">DNA-binding</keyword>
<keyword evidence="3" id="KW-0804">Transcription</keyword>
<dbReference type="SUPFAM" id="SSF46689">
    <property type="entry name" value="Homeodomain-like"/>
    <property type="match status" value="1"/>
</dbReference>
<dbReference type="PROSITE" id="PS01081">
    <property type="entry name" value="HTH_TETR_1"/>
    <property type="match status" value="1"/>
</dbReference>
<dbReference type="PANTHER" id="PTHR30055:SF234">
    <property type="entry name" value="HTH-TYPE TRANSCRIPTIONAL REGULATOR BETI"/>
    <property type="match status" value="1"/>
</dbReference>